<sequence length="310" mass="34291">MKLSFDALEILDAIDRKGSFAAAAGVLNRVPSALSYQIQKLESDLGVVLFDRTGRHAKLTLAGRTVVDEGRRLLGAARDLQLRAQRIECGWPAHARLYIDELLPLDAMWPHVDAFCSYAVHTHLSLYRGWRGETWQALRSGDADLVVGAAGEPPEPEGLVTHSIGCVRYVFAVSRCHPLARAPEPLSADVIRRYRGIDTEDSLPDIGEYGDAGAWQSIGVPTLVAKLEAMCAGIVMGVLPEHVAREAVSGGRLVVKQVDGMRDVARIYLAWRKGEKENRALKWWIERLRNQDISGWLARDLQARRPSKTA</sequence>
<keyword evidence="7" id="KW-1185">Reference proteome</keyword>
<accession>A0A1H7L4N9</accession>
<dbReference type="PROSITE" id="PS50931">
    <property type="entry name" value="HTH_LYSR"/>
    <property type="match status" value="1"/>
</dbReference>
<evidence type="ECO:0000256" key="2">
    <source>
        <dbReference type="ARBA" id="ARBA00023015"/>
    </source>
</evidence>
<evidence type="ECO:0000259" key="5">
    <source>
        <dbReference type="PROSITE" id="PS50931"/>
    </source>
</evidence>
<dbReference type="AlphaFoldDB" id="A0A1H7L4N9"/>
<dbReference type="InterPro" id="IPR036390">
    <property type="entry name" value="WH_DNA-bd_sf"/>
</dbReference>
<dbReference type="Pfam" id="PF03466">
    <property type="entry name" value="LysR_substrate"/>
    <property type="match status" value="1"/>
</dbReference>
<keyword evidence="4" id="KW-0804">Transcription</keyword>
<evidence type="ECO:0000256" key="1">
    <source>
        <dbReference type="ARBA" id="ARBA00009437"/>
    </source>
</evidence>
<organism evidence="6 7">
    <name type="scientific">Paraburkholderia caballeronis</name>
    <dbReference type="NCBI Taxonomy" id="416943"/>
    <lineage>
        <taxon>Bacteria</taxon>
        <taxon>Pseudomonadati</taxon>
        <taxon>Pseudomonadota</taxon>
        <taxon>Betaproteobacteria</taxon>
        <taxon>Burkholderiales</taxon>
        <taxon>Burkholderiaceae</taxon>
        <taxon>Paraburkholderia</taxon>
    </lineage>
</organism>
<gene>
    <name evidence="6" type="ORF">SAMN05192542_104183</name>
</gene>
<dbReference type="InterPro" id="IPR005119">
    <property type="entry name" value="LysR_subst-bd"/>
</dbReference>
<dbReference type="OrthoDB" id="5293066at2"/>
<dbReference type="PANTHER" id="PTHR30126:SF4">
    <property type="entry name" value="LYSR FAMILY TRANSCRIPTIONAL REGULATOR"/>
    <property type="match status" value="1"/>
</dbReference>
<dbReference type="SUPFAM" id="SSF46785">
    <property type="entry name" value="Winged helix' DNA-binding domain"/>
    <property type="match status" value="1"/>
</dbReference>
<dbReference type="Gene3D" id="3.40.190.290">
    <property type="match status" value="1"/>
</dbReference>
<evidence type="ECO:0000256" key="3">
    <source>
        <dbReference type="ARBA" id="ARBA00023125"/>
    </source>
</evidence>
<dbReference type="Proteomes" id="UP000199120">
    <property type="component" value="Unassembled WGS sequence"/>
</dbReference>
<dbReference type="SUPFAM" id="SSF53850">
    <property type="entry name" value="Periplasmic binding protein-like II"/>
    <property type="match status" value="1"/>
</dbReference>
<comment type="similarity">
    <text evidence="1">Belongs to the LysR transcriptional regulatory family.</text>
</comment>
<dbReference type="EMBL" id="FOAJ01000004">
    <property type="protein sequence ID" value="SEK93928.1"/>
    <property type="molecule type" value="Genomic_DNA"/>
</dbReference>
<dbReference type="RefSeq" id="WP_090548025.1">
    <property type="nucleotide sequence ID" value="NZ_FNSR01000002.1"/>
</dbReference>
<dbReference type="Pfam" id="PF00126">
    <property type="entry name" value="HTH_1"/>
    <property type="match status" value="1"/>
</dbReference>
<dbReference type="InterPro" id="IPR000847">
    <property type="entry name" value="LysR_HTH_N"/>
</dbReference>
<dbReference type="InterPro" id="IPR036388">
    <property type="entry name" value="WH-like_DNA-bd_sf"/>
</dbReference>
<evidence type="ECO:0000313" key="7">
    <source>
        <dbReference type="Proteomes" id="UP000199120"/>
    </source>
</evidence>
<evidence type="ECO:0000256" key="4">
    <source>
        <dbReference type="ARBA" id="ARBA00023163"/>
    </source>
</evidence>
<keyword evidence="3 6" id="KW-0238">DNA-binding</keyword>
<feature type="domain" description="HTH lysR-type" evidence="5">
    <location>
        <begin position="3"/>
        <end position="60"/>
    </location>
</feature>
<reference evidence="7" key="1">
    <citation type="submission" date="2016-10" db="EMBL/GenBank/DDBJ databases">
        <authorList>
            <person name="Varghese N."/>
            <person name="Submissions S."/>
        </authorList>
    </citation>
    <scope>NUCLEOTIDE SEQUENCE [LARGE SCALE GENOMIC DNA]</scope>
    <source>
        <strain evidence="7">LMG 26416</strain>
    </source>
</reference>
<keyword evidence="2" id="KW-0805">Transcription regulation</keyword>
<dbReference type="GO" id="GO:0003700">
    <property type="term" value="F:DNA-binding transcription factor activity"/>
    <property type="evidence" value="ECO:0007669"/>
    <property type="project" value="InterPro"/>
</dbReference>
<dbReference type="PANTHER" id="PTHR30126">
    <property type="entry name" value="HTH-TYPE TRANSCRIPTIONAL REGULATOR"/>
    <property type="match status" value="1"/>
</dbReference>
<evidence type="ECO:0000313" key="6">
    <source>
        <dbReference type="EMBL" id="SEK93928.1"/>
    </source>
</evidence>
<proteinExistence type="inferred from homology"/>
<protein>
    <submittedName>
        <fullName evidence="6">DNA-binding transcriptional regulator, LysR family</fullName>
    </submittedName>
</protein>
<dbReference type="Gene3D" id="1.10.10.10">
    <property type="entry name" value="Winged helix-like DNA-binding domain superfamily/Winged helix DNA-binding domain"/>
    <property type="match status" value="1"/>
</dbReference>
<dbReference type="STRING" id="416943.SAMN05445871_3994"/>
<name>A0A1H7L4N9_9BURK</name>
<dbReference type="GO" id="GO:0000976">
    <property type="term" value="F:transcription cis-regulatory region binding"/>
    <property type="evidence" value="ECO:0007669"/>
    <property type="project" value="TreeGrafter"/>
</dbReference>